<evidence type="ECO:0000259" key="2">
    <source>
        <dbReference type="Pfam" id="PF03217"/>
    </source>
</evidence>
<feature type="region of interest" description="Disordered" evidence="1">
    <location>
        <begin position="454"/>
        <end position="494"/>
    </location>
</feature>
<evidence type="ECO:0000313" key="5">
    <source>
        <dbReference type="Proteomes" id="UP001321861"/>
    </source>
</evidence>
<feature type="domain" description="S-layer protein C-terminal" evidence="2">
    <location>
        <begin position="1872"/>
        <end position="1903"/>
    </location>
</feature>
<accession>A0AAU9D097</accession>
<dbReference type="InterPro" id="IPR032179">
    <property type="entry name" value="Cry22Aa_Ig-like"/>
</dbReference>
<evidence type="ECO:0000313" key="4">
    <source>
        <dbReference type="EMBL" id="BDR59684.1"/>
    </source>
</evidence>
<feature type="region of interest" description="Disordered" evidence="1">
    <location>
        <begin position="225"/>
        <end position="269"/>
    </location>
</feature>
<gene>
    <name evidence="4" type="ORF">XA3_21250</name>
</gene>
<dbReference type="EMBL" id="AP026802">
    <property type="protein sequence ID" value="BDR59684.1"/>
    <property type="molecule type" value="Genomic_DNA"/>
</dbReference>
<feature type="compositionally biased region" description="Polar residues" evidence="1">
    <location>
        <begin position="459"/>
        <end position="488"/>
    </location>
</feature>
<dbReference type="RefSeq" id="WP_317635468.1">
    <property type="nucleotide sequence ID" value="NZ_AP026802.1"/>
</dbReference>
<dbReference type="InterPro" id="IPR024968">
    <property type="entry name" value="SlpA_C_lactobacillus"/>
</dbReference>
<dbReference type="InterPro" id="IPR013783">
    <property type="entry name" value="Ig-like_fold"/>
</dbReference>
<feature type="domain" description="Pesticidal crystal protein Cry22Aa Ig-like" evidence="3">
    <location>
        <begin position="1779"/>
        <end position="1830"/>
    </location>
</feature>
<evidence type="ECO:0008006" key="6">
    <source>
        <dbReference type="Google" id="ProtNLM"/>
    </source>
</evidence>
<organism evidence="4 5">
    <name type="scientific">Xylocopilactobacillus apicola</name>
    <dbReference type="NCBI Taxonomy" id="2932184"/>
    <lineage>
        <taxon>Bacteria</taxon>
        <taxon>Bacillati</taxon>
        <taxon>Bacillota</taxon>
        <taxon>Bacilli</taxon>
        <taxon>Lactobacillales</taxon>
        <taxon>Lactobacillaceae</taxon>
        <taxon>Xylocopilactobacillus</taxon>
    </lineage>
</organism>
<feature type="compositionally biased region" description="Polar residues" evidence="1">
    <location>
        <begin position="253"/>
        <end position="269"/>
    </location>
</feature>
<feature type="compositionally biased region" description="Basic and acidic residues" evidence="1">
    <location>
        <begin position="1272"/>
        <end position="1284"/>
    </location>
</feature>
<dbReference type="Gene3D" id="2.60.40.10">
    <property type="entry name" value="Immunoglobulins"/>
    <property type="match status" value="2"/>
</dbReference>
<feature type="region of interest" description="Disordered" evidence="1">
    <location>
        <begin position="1398"/>
        <end position="1418"/>
    </location>
</feature>
<reference evidence="4 5" key="1">
    <citation type="journal article" date="2023" name="Microbiol. Spectr.">
        <title>Symbiosis of Carpenter Bees with Uncharacterized Lactic Acid Bacteria Showing NAD Auxotrophy.</title>
        <authorList>
            <person name="Kawasaki S."/>
            <person name="Ozawa K."/>
            <person name="Mori T."/>
            <person name="Yamamoto A."/>
            <person name="Ito M."/>
            <person name="Ohkuma M."/>
            <person name="Sakamoto M."/>
            <person name="Matsutani M."/>
        </authorList>
    </citation>
    <scope>NUCLEOTIDE SEQUENCE [LARGE SCALE GENOMIC DNA]</scope>
    <source>
        <strain evidence="4 5">XA3</strain>
    </source>
</reference>
<protein>
    <recommendedName>
        <fullName evidence="6">DUF5011 domain-containing protein</fullName>
    </recommendedName>
</protein>
<dbReference type="Proteomes" id="UP001321861">
    <property type="component" value="Chromosome"/>
</dbReference>
<dbReference type="Pfam" id="PF03217">
    <property type="entry name" value="SlpA"/>
    <property type="match status" value="1"/>
</dbReference>
<sequence length="1986" mass="214056">MQNAGPSDGQVDWYPAEHFASSSNIRASKLVQQLIDLSIATNDASSNARHVLFNDTKGGNPTAGYDKTYEKYKLALGFIAQILAFNNQKPGVGSYLHQGFESDFDSDGKLKEGIWAPNKEDVIATTGKTPDPDILAIPKIGEGVNISDVLGTAFFGNPNEAYAQLYINGYDNVAQNEENIIHESTSSITLMAQSKITGRKATAVFKLNNKTFNVLPEKVLLENNIDSSPSSKGEWGTRNFPDSEGSPRLGDSTAGTFNQRTNLKNGLTQDQQKLIGSGGSTAWVDPDTGSGTIVVPRGTDAATIAKKIKALGYQSNFNISNVAPMKAIHGDNVAGTLATDKNSYNASGVVGSGPSSVTFGDNSLSSLNPDLNATSISNDNFKPADGTPVDNYIGVADPRLTYDHTSNTITGANNLKSDFSNSLLFNPFNTNNKDETGIGKGGYNNDVAKKIPNQADALNGNTDTPTGASSTGRNQEFQGYLGNKSSDTPAGPNLHFWPAFGTNLDQTVASNSTNTIANGSQGKDAYGDSTYAFGGAPDAFGGGDSIFDPVPPTNTPMKVKDNNNGVDVKLGDVVHAFEPSSGVNKTKSPFMVREAWDDTHSIFGTAPFTGMSEETIKNQIANNGSFNNTSGDEIKKSFTFTMPLNNTVLKSYRNPYSTVISTALPFSRGATGFVSGDDYDANPLTAAGQGDPFGLTHNAANDPADMNDSSKGFNGKYKYEADGTLLTGISVPTNPWYVNHNTDNSTIGYNDEIKDTKGNANINIKGSGSGNEHAQSLHLSDVTWESKRIGDTTTSGGSGSSHSTLEVKIDVPSPTEKLGIYNASDLVEFHPSSGGVTSTTGVDNADYGKTNNKYSTWIDDIDATGSGLKGRNIVNTTSAQYKRPHPDSSDGSWNANLDSTLTDAQLKAVDDANNNDNFANNDDTHRTGTVNLPFLDPVNATNWGSHVSGGSGSPGNNYIEYHTQGWLVPDMSKVPDDVDASDCVEEKAYDSYNGWHSTGKIIITKYKQHHTETHKQFAKNVGYVLINGTGLSEAQKTKLSTYQIPRGKDSGTANILNGVQNNARFDAVGNRPFISPVNDDFNYRGGLLGVMSIHGNEDNPGMGVSPSYPAGDTDAVSGAKNSWVSQSSDLAGSIYNNFLRNPMPTVGNPVFLKTPGLSTVSSTVRVDGKGQFASDTDLHYGLAWNDSSDLPQVKIKRSLNVQYLVPVSVARDVATTWTQEVRRRYYSDGIVNGTRAWHWDRQQDAKTTYDNYELYLGDVKLGNVGDGAPQDDDNRNPIRTNDHKGTNLTKFNAINAADSSLTNLRPVNNQIAYTRIDQSFPHYDSELFDQGSNTKALTVDRGTGEKFVGTSTEKSTTPETIGTSDDYSIGIVKAPDKFFNVDDKGVLKPGETGFKTLPENEGYVKGSTQNAADGKKGINSTMDVDENDNGMAISDPTSYSKLSDAYNVNISADGKVTAKDDDENSKSNQENRVALVQQLMDNGGNANAYYYIPSLPRLYENWNKARINVVVYDKAAVPAPTKQDTKPSFATTDVSRGNDPFNVKLRPYTTVYDDGAVLTEANVPQNFKNILAKSLVAGNPDYANNTEKLQQLLVNAFLGSWQQNNGSFDETDSGAGVKSPLYLYGGFGISNSDSKNSYDKWPTGYANPEDNTSKYHEALTNFSGDFYRGGADLKDAQGNTIANTKVPASSIKVDISKLDLTKAGSYPVVYTYTNPSNDKDTASITVPVQVTDQSAPVFAFQGTNDVTINVGENFDPTAYKVVGSWNIFNKYNGDYDQLVNYEGIAKDSQGDPDVTISGTVDTTVAGIYQLTYKATNASGIQTVMTRYITVLPKEAPSSEWSISDYNGVGYVNYVPGYGINVWNAPAGTFTGQRLQHGTAWKVFQKATNSKGQTFYNVGKNQWIDGQYVSFAPVTGGMETLDGIVTIKYVRGYGVNLWKDSNTTGGYYEGRKLQDGTEWKTFGQKNGFYKVGENQWVQGDYASYRAK</sequence>
<dbReference type="KEGG" id="xap:XA3_21250"/>
<evidence type="ECO:0000256" key="1">
    <source>
        <dbReference type="SAM" id="MobiDB-lite"/>
    </source>
</evidence>
<name>A0AAU9D097_9LACO</name>
<evidence type="ECO:0000259" key="3">
    <source>
        <dbReference type="Pfam" id="PF16403"/>
    </source>
</evidence>
<dbReference type="Pfam" id="PF16403">
    <property type="entry name" value="Bact_surface_Ig-like"/>
    <property type="match status" value="1"/>
</dbReference>
<keyword evidence="5" id="KW-1185">Reference proteome</keyword>
<feature type="region of interest" description="Disordered" evidence="1">
    <location>
        <begin position="1265"/>
        <end position="1284"/>
    </location>
</feature>
<proteinExistence type="predicted"/>